<dbReference type="EMBL" id="CAADJD010000018">
    <property type="protein sequence ID" value="VFS62941.1"/>
    <property type="molecule type" value="Genomic_DNA"/>
</dbReference>
<accession>A0A485AQW5</accession>
<evidence type="ECO:0000313" key="1">
    <source>
        <dbReference type="EMBL" id="VFS62941.1"/>
    </source>
</evidence>
<dbReference type="Proteomes" id="UP000401081">
    <property type="component" value="Unassembled WGS sequence"/>
</dbReference>
<gene>
    <name evidence="1" type="ORF">NCTC12993_02386</name>
</gene>
<protein>
    <submittedName>
        <fullName evidence="1">Uncharacterized protein</fullName>
    </submittedName>
</protein>
<organism evidence="1 2">
    <name type="scientific">Kluyvera cryocrescens</name>
    <name type="common">Kluyvera citrophila</name>
    <dbReference type="NCBI Taxonomy" id="580"/>
    <lineage>
        <taxon>Bacteria</taxon>
        <taxon>Pseudomonadati</taxon>
        <taxon>Pseudomonadota</taxon>
        <taxon>Gammaproteobacteria</taxon>
        <taxon>Enterobacterales</taxon>
        <taxon>Enterobacteriaceae</taxon>
        <taxon>Kluyvera</taxon>
    </lineage>
</organism>
<name>A0A485AQW5_KLUCR</name>
<keyword evidence="2" id="KW-1185">Reference proteome</keyword>
<dbReference type="AlphaFoldDB" id="A0A485AQW5"/>
<evidence type="ECO:0000313" key="2">
    <source>
        <dbReference type="Proteomes" id="UP000401081"/>
    </source>
</evidence>
<reference evidence="1 2" key="1">
    <citation type="submission" date="2019-03" db="EMBL/GenBank/DDBJ databases">
        <authorList>
            <consortium name="Pathogen Informatics"/>
        </authorList>
    </citation>
    <scope>NUCLEOTIDE SEQUENCE [LARGE SCALE GENOMIC DNA]</scope>
    <source>
        <strain evidence="1 2">NCTC12993</strain>
    </source>
</reference>
<sequence length="64" mass="6865">MRHVAVATGVQHRISVFQTGSNVVSVKDGDLTCLFQPSAPIMRMYIQLIGRIEALPNGAAETAP</sequence>
<proteinExistence type="predicted"/>